<sequence>MRGYLRKRGNNWYYTIDLAKVNGKRNKVINEYQTTGTIPINSSISTHDYLEHWFENYVIVELKLNTQKIIEGC</sequence>
<gene>
    <name evidence="1" type="ORF">PML95_07615</name>
</gene>
<dbReference type="EMBL" id="CP116507">
    <property type="protein sequence ID" value="WCG22261.1"/>
    <property type="molecule type" value="Genomic_DNA"/>
</dbReference>
<dbReference type="Proteomes" id="UP001179600">
    <property type="component" value="Chromosome"/>
</dbReference>
<evidence type="ECO:0000313" key="1">
    <source>
        <dbReference type="EMBL" id="WCG22261.1"/>
    </source>
</evidence>
<name>A0AAE9XEI2_9ENTE</name>
<organism evidence="1 2">
    <name type="scientific">Vagococcus lutrae</name>
    <dbReference type="NCBI Taxonomy" id="81947"/>
    <lineage>
        <taxon>Bacteria</taxon>
        <taxon>Bacillati</taxon>
        <taxon>Bacillota</taxon>
        <taxon>Bacilli</taxon>
        <taxon>Lactobacillales</taxon>
        <taxon>Enterococcaceae</taxon>
        <taxon>Vagococcus</taxon>
    </lineage>
</organism>
<accession>A0AAE9XEI2</accession>
<protein>
    <recommendedName>
        <fullName evidence="3">Integrase</fullName>
    </recommendedName>
</protein>
<reference evidence="1" key="1">
    <citation type="submission" date="2023-01" db="EMBL/GenBank/DDBJ databases">
        <title>Oxazolidinone resistance genes in florfenicol resistant enterococci from beef cattle and veal calves at slaughter.</title>
        <authorList>
            <person name="Biggel M."/>
        </authorList>
    </citation>
    <scope>NUCLEOTIDE SEQUENCE</scope>
    <source>
        <strain evidence="1">K204-1</strain>
    </source>
</reference>
<dbReference type="RefSeq" id="WP_248852417.1">
    <property type="nucleotide sequence ID" value="NZ_CP097044.1"/>
</dbReference>
<proteinExistence type="predicted"/>
<evidence type="ECO:0008006" key="3">
    <source>
        <dbReference type="Google" id="ProtNLM"/>
    </source>
</evidence>
<dbReference type="AlphaFoldDB" id="A0AAE9XEI2"/>
<evidence type="ECO:0000313" key="2">
    <source>
        <dbReference type="Proteomes" id="UP001179600"/>
    </source>
</evidence>